<keyword evidence="2" id="KW-1185">Reference proteome</keyword>
<organism evidence="1 2">
    <name type="scientific">Terfezia boudieri ATCC MYA-4762</name>
    <dbReference type="NCBI Taxonomy" id="1051890"/>
    <lineage>
        <taxon>Eukaryota</taxon>
        <taxon>Fungi</taxon>
        <taxon>Dikarya</taxon>
        <taxon>Ascomycota</taxon>
        <taxon>Pezizomycotina</taxon>
        <taxon>Pezizomycetes</taxon>
        <taxon>Pezizales</taxon>
        <taxon>Pezizaceae</taxon>
        <taxon>Terfezia</taxon>
    </lineage>
</organism>
<dbReference type="AlphaFoldDB" id="A0A3N4LVS4"/>
<evidence type="ECO:0000313" key="2">
    <source>
        <dbReference type="Proteomes" id="UP000267821"/>
    </source>
</evidence>
<accession>A0A3N4LVS4</accession>
<gene>
    <name evidence="1" type="ORF">L211DRAFT_847034</name>
</gene>
<evidence type="ECO:0000313" key="1">
    <source>
        <dbReference type="EMBL" id="RPB26890.1"/>
    </source>
</evidence>
<proteinExistence type="predicted"/>
<sequence length="199" mass="22902">MISGSNCYVQNKIALQVYDEGCCVCVPTQSGYFDPKQGRHKSCKKQHHDHGYELMLRGVTKHKHELFYAIHAVPALVIHQYAPPKGLYTGHTYRLKHQYIFINATYSSHPSIRIAPDYRIEQPINYWIKKSNLSRVGQGYNNASTHPSGFLSIGIPDCFASHREGSYNAPKVQFITKELRHLWTTTGWVQKFTHKEQQL</sequence>
<dbReference type="Proteomes" id="UP000267821">
    <property type="component" value="Unassembled WGS sequence"/>
</dbReference>
<dbReference type="EMBL" id="ML121533">
    <property type="protein sequence ID" value="RPB26890.1"/>
    <property type="molecule type" value="Genomic_DNA"/>
</dbReference>
<protein>
    <submittedName>
        <fullName evidence="1">Uncharacterized protein</fullName>
    </submittedName>
</protein>
<reference evidence="1 2" key="1">
    <citation type="journal article" date="2018" name="Nat. Ecol. Evol.">
        <title>Pezizomycetes genomes reveal the molecular basis of ectomycorrhizal truffle lifestyle.</title>
        <authorList>
            <person name="Murat C."/>
            <person name="Payen T."/>
            <person name="Noel B."/>
            <person name="Kuo A."/>
            <person name="Morin E."/>
            <person name="Chen J."/>
            <person name="Kohler A."/>
            <person name="Krizsan K."/>
            <person name="Balestrini R."/>
            <person name="Da Silva C."/>
            <person name="Montanini B."/>
            <person name="Hainaut M."/>
            <person name="Levati E."/>
            <person name="Barry K.W."/>
            <person name="Belfiori B."/>
            <person name="Cichocki N."/>
            <person name="Clum A."/>
            <person name="Dockter R.B."/>
            <person name="Fauchery L."/>
            <person name="Guy J."/>
            <person name="Iotti M."/>
            <person name="Le Tacon F."/>
            <person name="Lindquist E.A."/>
            <person name="Lipzen A."/>
            <person name="Malagnac F."/>
            <person name="Mello A."/>
            <person name="Molinier V."/>
            <person name="Miyauchi S."/>
            <person name="Poulain J."/>
            <person name="Riccioni C."/>
            <person name="Rubini A."/>
            <person name="Sitrit Y."/>
            <person name="Splivallo R."/>
            <person name="Traeger S."/>
            <person name="Wang M."/>
            <person name="Zifcakova L."/>
            <person name="Wipf D."/>
            <person name="Zambonelli A."/>
            <person name="Paolocci F."/>
            <person name="Nowrousian M."/>
            <person name="Ottonello S."/>
            <person name="Baldrian P."/>
            <person name="Spatafora J.W."/>
            <person name="Henrissat B."/>
            <person name="Nagy L.G."/>
            <person name="Aury J.M."/>
            <person name="Wincker P."/>
            <person name="Grigoriev I.V."/>
            <person name="Bonfante P."/>
            <person name="Martin F.M."/>
        </authorList>
    </citation>
    <scope>NUCLEOTIDE SEQUENCE [LARGE SCALE GENOMIC DNA]</scope>
    <source>
        <strain evidence="1 2">ATCC MYA-4762</strain>
    </source>
</reference>
<dbReference type="InParanoid" id="A0A3N4LVS4"/>
<name>A0A3N4LVS4_9PEZI</name>